<dbReference type="EMBL" id="CP058555">
    <property type="protein sequence ID" value="QMV69791.1"/>
    <property type="molecule type" value="Genomic_DNA"/>
</dbReference>
<organism evidence="3 4">
    <name type="scientific">Sphingobacterium paramultivorum</name>
    <dbReference type="NCBI Taxonomy" id="2886510"/>
    <lineage>
        <taxon>Bacteria</taxon>
        <taxon>Pseudomonadati</taxon>
        <taxon>Bacteroidota</taxon>
        <taxon>Sphingobacteriia</taxon>
        <taxon>Sphingobacteriales</taxon>
        <taxon>Sphingobacteriaceae</taxon>
        <taxon>Sphingobacterium</taxon>
    </lineage>
</organism>
<feature type="transmembrane region" description="Helical" evidence="1">
    <location>
        <begin position="229"/>
        <end position="250"/>
    </location>
</feature>
<dbReference type="Pfam" id="PF00535">
    <property type="entry name" value="Glycos_transf_2"/>
    <property type="match status" value="1"/>
</dbReference>
<keyword evidence="1" id="KW-0472">Membrane</keyword>
<evidence type="ECO:0000313" key="3">
    <source>
        <dbReference type="EMBL" id="QMV69791.1"/>
    </source>
</evidence>
<dbReference type="GO" id="GO:0016758">
    <property type="term" value="F:hexosyltransferase activity"/>
    <property type="evidence" value="ECO:0007669"/>
    <property type="project" value="UniProtKB-ARBA"/>
</dbReference>
<dbReference type="PANTHER" id="PTHR22916">
    <property type="entry name" value="GLYCOSYLTRANSFERASE"/>
    <property type="match status" value="1"/>
</dbReference>
<evidence type="ECO:0000259" key="2">
    <source>
        <dbReference type="Pfam" id="PF00535"/>
    </source>
</evidence>
<dbReference type="InterPro" id="IPR001173">
    <property type="entry name" value="Glyco_trans_2-like"/>
</dbReference>
<gene>
    <name evidence="3" type="ORF">HS960_19985</name>
</gene>
<evidence type="ECO:0000256" key="1">
    <source>
        <dbReference type="SAM" id="Phobius"/>
    </source>
</evidence>
<keyword evidence="1" id="KW-1133">Transmembrane helix</keyword>
<sequence length="262" mass="30065">MKISVVIPMYNAEKSILHSLDSIYTQTWRGDLEIIVVNDGSKDNSKALVEAYIQDNSRDNILLVDQENAGVSRARNEGMRRCTGDWICLLDSDDTWLPNKLERQLEVLKDSSIDFLGTTRNGEYFSQLAFRRLGKINHVSAKELLFKFVFVTPTVIFRREIIDRVGYFDESQRFAEEGNYFIRVANACNCYLLNESLVITGGGKHDFGESGLSSNLWEMEKGELKNIRMAFRIGVINIAEFLFFNVFSFLKYGRRVLIVLGR</sequence>
<keyword evidence="3" id="KW-0808">Transferase</keyword>
<keyword evidence="1" id="KW-0812">Transmembrane</keyword>
<dbReference type="RefSeq" id="WP_182330505.1">
    <property type="nucleotide sequence ID" value="NZ_CP058555.1"/>
</dbReference>
<keyword evidence="4" id="KW-1185">Reference proteome</keyword>
<evidence type="ECO:0000313" key="4">
    <source>
        <dbReference type="Proteomes" id="UP000515450"/>
    </source>
</evidence>
<name>A0A7G5E716_9SPHI</name>
<dbReference type="PANTHER" id="PTHR22916:SF3">
    <property type="entry name" value="UDP-GLCNAC:BETAGAL BETA-1,3-N-ACETYLGLUCOSAMINYLTRANSFERASE-LIKE PROTEIN 1"/>
    <property type="match status" value="1"/>
</dbReference>
<dbReference type="SUPFAM" id="SSF53448">
    <property type="entry name" value="Nucleotide-diphospho-sugar transferases"/>
    <property type="match status" value="1"/>
</dbReference>
<proteinExistence type="predicted"/>
<feature type="domain" description="Glycosyltransferase 2-like" evidence="2">
    <location>
        <begin position="4"/>
        <end position="123"/>
    </location>
</feature>
<dbReference type="Gene3D" id="3.90.550.10">
    <property type="entry name" value="Spore Coat Polysaccharide Biosynthesis Protein SpsA, Chain A"/>
    <property type="match status" value="1"/>
</dbReference>
<dbReference type="AlphaFoldDB" id="A0A7G5E716"/>
<protein>
    <submittedName>
        <fullName evidence="3">Glycosyltransferase family 2 protein</fullName>
    </submittedName>
</protein>
<accession>A0A7G5E716</accession>
<dbReference type="CDD" id="cd00761">
    <property type="entry name" value="Glyco_tranf_GTA_type"/>
    <property type="match status" value="1"/>
</dbReference>
<dbReference type="Proteomes" id="UP000515450">
    <property type="component" value="Chromosome"/>
</dbReference>
<dbReference type="InterPro" id="IPR029044">
    <property type="entry name" value="Nucleotide-diphossugar_trans"/>
</dbReference>
<reference evidence="3 4" key="1">
    <citation type="journal article" date="2020" name="G3 (Bethesda)">
        <title>CeMbio - The Caenorhabditis elegans Microbiome Resource.</title>
        <authorList>
            <person name="Dirksen P."/>
            <person name="Assie A."/>
            <person name="Zimmermann J."/>
            <person name="Zhang F."/>
            <person name="Tietje A.M."/>
            <person name="Marsh S.A."/>
            <person name="Felix M.A."/>
            <person name="Shapira M."/>
            <person name="Kaleta C."/>
            <person name="Schulenburg H."/>
            <person name="Samuel B."/>
        </authorList>
    </citation>
    <scope>NUCLEOTIDE SEQUENCE [LARGE SCALE GENOMIC DNA]</scope>
    <source>
        <strain evidence="3 4">BIGb0170</strain>
    </source>
</reference>